<comment type="caution">
    <text evidence="5">The sequence shown here is derived from an EMBL/GenBank/DDBJ whole genome shotgun (WGS) entry which is preliminary data.</text>
</comment>
<dbReference type="NCBIfam" id="NF037995">
    <property type="entry name" value="TRAP_S1"/>
    <property type="match status" value="1"/>
</dbReference>
<evidence type="ECO:0000313" key="5">
    <source>
        <dbReference type="EMBL" id="ENZ17423.1"/>
    </source>
</evidence>
<keyword evidence="4" id="KW-0732">Signal</keyword>
<dbReference type="Proteomes" id="UP000013085">
    <property type="component" value="Unassembled WGS sequence"/>
</dbReference>
<dbReference type="PANTHER" id="PTHR33376">
    <property type="match status" value="1"/>
</dbReference>
<keyword evidence="5" id="KW-0675">Receptor</keyword>
<dbReference type="AlphaFoldDB" id="A0A0E2HCK2"/>
<dbReference type="InterPro" id="IPR038404">
    <property type="entry name" value="TRAP_DctP_sf"/>
</dbReference>
<comment type="subcellular location">
    <subcellularLocation>
        <location evidence="1">Cell envelope</location>
    </subcellularLocation>
</comment>
<dbReference type="CDD" id="cd13675">
    <property type="entry name" value="PBP2_TRAP_SBP_like_5"/>
    <property type="match status" value="1"/>
</dbReference>
<dbReference type="GO" id="GO:0055085">
    <property type="term" value="P:transmembrane transport"/>
    <property type="evidence" value="ECO:0007669"/>
    <property type="project" value="InterPro"/>
</dbReference>
<dbReference type="RefSeq" id="WP_002595524.1">
    <property type="nucleotide sequence ID" value="NZ_KB851018.1"/>
</dbReference>
<evidence type="ECO:0000256" key="1">
    <source>
        <dbReference type="ARBA" id="ARBA00004196"/>
    </source>
</evidence>
<dbReference type="Gene3D" id="3.40.190.170">
    <property type="entry name" value="Bacterial extracellular solute-binding protein, family 7"/>
    <property type="match status" value="1"/>
</dbReference>
<organism evidence="5 6">
    <name type="scientific">[Clostridium] clostridioforme 90A8</name>
    <dbReference type="NCBI Taxonomy" id="999408"/>
    <lineage>
        <taxon>Bacteria</taxon>
        <taxon>Bacillati</taxon>
        <taxon>Bacillota</taxon>
        <taxon>Clostridia</taxon>
        <taxon>Lachnospirales</taxon>
        <taxon>Lachnospiraceae</taxon>
        <taxon>Enterocloster</taxon>
    </lineage>
</organism>
<evidence type="ECO:0000313" key="6">
    <source>
        <dbReference type="Proteomes" id="UP000013085"/>
    </source>
</evidence>
<dbReference type="Pfam" id="PF03480">
    <property type="entry name" value="DctP"/>
    <property type="match status" value="1"/>
</dbReference>
<name>A0A0E2HCK2_9FIRM</name>
<dbReference type="HOGENOM" id="CLU_036176_1_3_9"/>
<keyword evidence="3" id="KW-0813">Transport</keyword>
<proteinExistence type="inferred from homology"/>
<protein>
    <submittedName>
        <fullName evidence="5">DctP family TRAP transporter solute receptor</fullName>
    </submittedName>
</protein>
<dbReference type="PANTHER" id="PTHR33376:SF4">
    <property type="entry name" value="SIALIC ACID-BINDING PERIPLASMIC PROTEIN SIAP"/>
    <property type="match status" value="1"/>
</dbReference>
<evidence type="ECO:0000256" key="3">
    <source>
        <dbReference type="ARBA" id="ARBA00022448"/>
    </source>
</evidence>
<evidence type="ECO:0000256" key="2">
    <source>
        <dbReference type="ARBA" id="ARBA00009023"/>
    </source>
</evidence>
<dbReference type="PIRSF" id="PIRSF006470">
    <property type="entry name" value="DctB"/>
    <property type="match status" value="1"/>
</dbReference>
<comment type="similarity">
    <text evidence="2">Belongs to the bacterial solute-binding protein 7 family.</text>
</comment>
<dbReference type="EMBL" id="AGYR01000014">
    <property type="protein sequence ID" value="ENZ17423.1"/>
    <property type="molecule type" value="Genomic_DNA"/>
</dbReference>
<dbReference type="InterPro" id="IPR018389">
    <property type="entry name" value="DctP_fam"/>
</dbReference>
<dbReference type="PATRIC" id="fig|999408.3.peg.1856"/>
<gene>
    <name evidence="5" type="ORF">HMPREF1090_01723</name>
</gene>
<evidence type="ECO:0000256" key="4">
    <source>
        <dbReference type="ARBA" id="ARBA00022729"/>
    </source>
</evidence>
<dbReference type="InterPro" id="IPR004682">
    <property type="entry name" value="TRAP_DctP"/>
</dbReference>
<sequence length="336" mass="37038">MIRKQIAGLLVVTALIAGSASIYKDSRPPQSEDGVITLRMAQTSSETGAIGQSMNAFADKIYERTGGKYKIEVYHNGQLGAEIDTIEGCQMGTIDIAVVNQSTLGNFIPDFPALDIPYLIISTDQADQVFLGKIGNYFLDELSGVQLYGLGIWESGFRNLTNSKADVNSVDDITGLKIRTMENQIHIAFWKALGADATPMAWGEAYTALQQGALDGQENPSTVILTNNVAQVNKHMAVTEHAYSTVFLVMSPATWASLDEEMKQVFQDTVMECGFEERKLSRKMDAEAVEQLKEQGMVVTYPDKQQFTEAAASLYGEWEKQYGDIMSQIRALQNKQ</sequence>
<dbReference type="NCBIfam" id="TIGR00787">
    <property type="entry name" value="dctP"/>
    <property type="match status" value="1"/>
</dbReference>
<dbReference type="GO" id="GO:0030288">
    <property type="term" value="C:outer membrane-bounded periplasmic space"/>
    <property type="evidence" value="ECO:0007669"/>
    <property type="project" value="InterPro"/>
</dbReference>
<accession>A0A0E2HCK2</accession>
<reference evidence="5 6" key="1">
    <citation type="submission" date="2013-01" db="EMBL/GenBank/DDBJ databases">
        <title>The Genome Sequence of Clostridium clostridioforme 90A8.</title>
        <authorList>
            <consortium name="The Broad Institute Genome Sequencing Platform"/>
            <person name="Earl A."/>
            <person name="Ward D."/>
            <person name="Feldgarden M."/>
            <person name="Gevers D."/>
            <person name="Courvalin P."/>
            <person name="Lambert T."/>
            <person name="Walker B."/>
            <person name="Young S.K."/>
            <person name="Zeng Q."/>
            <person name="Gargeya S."/>
            <person name="Fitzgerald M."/>
            <person name="Haas B."/>
            <person name="Abouelleil A."/>
            <person name="Alvarado L."/>
            <person name="Arachchi H.M."/>
            <person name="Berlin A.M."/>
            <person name="Chapman S.B."/>
            <person name="Dewar J."/>
            <person name="Goldberg J."/>
            <person name="Griggs A."/>
            <person name="Gujja S."/>
            <person name="Hansen M."/>
            <person name="Howarth C."/>
            <person name="Imamovic A."/>
            <person name="Larimer J."/>
            <person name="McCowan C."/>
            <person name="Murphy C."/>
            <person name="Neiman D."/>
            <person name="Pearson M."/>
            <person name="Priest M."/>
            <person name="Roberts A."/>
            <person name="Saif S."/>
            <person name="Shea T."/>
            <person name="Sisk P."/>
            <person name="Sykes S."/>
            <person name="Wortman J."/>
            <person name="Nusbaum C."/>
            <person name="Birren B."/>
        </authorList>
    </citation>
    <scope>NUCLEOTIDE SEQUENCE [LARGE SCALE GENOMIC DNA]</scope>
    <source>
        <strain evidence="5 6">90A8</strain>
    </source>
</reference>